<accession>A0A4R3K6E3</accession>
<feature type="domain" description="HTH hxlR-type" evidence="4">
    <location>
        <begin position="16"/>
        <end position="115"/>
    </location>
</feature>
<dbReference type="PANTHER" id="PTHR33204:SF29">
    <property type="entry name" value="TRANSCRIPTIONAL REGULATOR"/>
    <property type="match status" value="1"/>
</dbReference>
<dbReference type="PROSITE" id="PS51118">
    <property type="entry name" value="HTH_HXLR"/>
    <property type="match status" value="1"/>
</dbReference>
<keyword evidence="2" id="KW-0238">DNA-binding</keyword>
<sequence length="118" mass="13745">MKGNANIIRPYYSEKCPVIKALEILGGKWRLAIIWELSHYKSLRYNELKRHIDGITNIMLTRSLQVLEQHHLINRTDYGQIPPHVEYSITADCQALLPALEIINEWGKTRIEVHRAQS</sequence>
<dbReference type="GO" id="GO:0003677">
    <property type="term" value="F:DNA binding"/>
    <property type="evidence" value="ECO:0007669"/>
    <property type="project" value="UniProtKB-KW"/>
</dbReference>
<protein>
    <submittedName>
        <fullName evidence="5">HxlR family transcriptional regulator</fullName>
    </submittedName>
</protein>
<name>A0A4R3K6E3_9FIRM</name>
<evidence type="ECO:0000313" key="6">
    <source>
        <dbReference type="Proteomes" id="UP000295188"/>
    </source>
</evidence>
<keyword evidence="6" id="KW-1185">Reference proteome</keyword>
<comment type="caution">
    <text evidence="5">The sequence shown here is derived from an EMBL/GenBank/DDBJ whole genome shotgun (WGS) entry which is preliminary data.</text>
</comment>
<dbReference type="InterPro" id="IPR002577">
    <property type="entry name" value="HTH_HxlR"/>
</dbReference>
<dbReference type="Pfam" id="PF01638">
    <property type="entry name" value="HxlR"/>
    <property type="match status" value="1"/>
</dbReference>
<dbReference type="InterPro" id="IPR036388">
    <property type="entry name" value="WH-like_DNA-bd_sf"/>
</dbReference>
<keyword evidence="3" id="KW-0804">Transcription</keyword>
<dbReference type="AlphaFoldDB" id="A0A4R3K6E3"/>
<reference evidence="5 6" key="1">
    <citation type="submission" date="2019-03" db="EMBL/GenBank/DDBJ databases">
        <title>Genomic Encyclopedia of Type Strains, Phase IV (KMG-IV): sequencing the most valuable type-strain genomes for metagenomic binning, comparative biology and taxonomic classification.</title>
        <authorList>
            <person name="Goeker M."/>
        </authorList>
    </citation>
    <scope>NUCLEOTIDE SEQUENCE [LARGE SCALE GENOMIC DNA]</scope>
    <source>
        <strain evidence="5 6">DSM 20467</strain>
    </source>
</reference>
<proteinExistence type="predicted"/>
<dbReference type="OrthoDB" id="9791143at2"/>
<gene>
    <name evidence="5" type="ORF">EDC37_1107</name>
</gene>
<dbReference type="SUPFAM" id="SSF46785">
    <property type="entry name" value="Winged helix' DNA-binding domain"/>
    <property type="match status" value="1"/>
</dbReference>
<dbReference type="PANTHER" id="PTHR33204">
    <property type="entry name" value="TRANSCRIPTIONAL REGULATOR, MARR FAMILY"/>
    <property type="match status" value="1"/>
</dbReference>
<evidence type="ECO:0000256" key="2">
    <source>
        <dbReference type="ARBA" id="ARBA00023125"/>
    </source>
</evidence>
<evidence type="ECO:0000256" key="3">
    <source>
        <dbReference type="ARBA" id="ARBA00023163"/>
    </source>
</evidence>
<evidence type="ECO:0000313" key="5">
    <source>
        <dbReference type="EMBL" id="TCS78379.1"/>
    </source>
</evidence>
<evidence type="ECO:0000259" key="4">
    <source>
        <dbReference type="PROSITE" id="PS51118"/>
    </source>
</evidence>
<organism evidence="5 6">
    <name type="scientific">Pectinatus cerevisiiphilus</name>
    <dbReference type="NCBI Taxonomy" id="86956"/>
    <lineage>
        <taxon>Bacteria</taxon>
        <taxon>Bacillati</taxon>
        <taxon>Bacillota</taxon>
        <taxon>Negativicutes</taxon>
        <taxon>Selenomonadales</taxon>
        <taxon>Selenomonadaceae</taxon>
        <taxon>Pectinatus</taxon>
    </lineage>
</organism>
<dbReference type="RefSeq" id="WP_132549868.1">
    <property type="nucleotide sequence ID" value="NZ_SMAA01000010.1"/>
</dbReference>
<keyword evidence="1" id="KW-0805">Transcription regulation</keyword>
<evidence type="ECO:0000256" key="1">
    <source>
        <dbReference type="ARBA" id="ARBA00023015"/>
    </source>
</evidence>
<dbReference type="Proteomes" id="UP000295188">
    <property type="component" value="Unassembled WGS sequence"/>
</dbReference>
<dbReference type="Gene3D" id="1.10.10.10">
    <property type="entry name" value="Winged helix-like DNA-binding domain superfamily/Winged helix DNA-binding domain"/>
    <property type="match status" value="1"/>
</dbReference>
<dbReference type="InterPro" id="IPR036390">
    <property type="entry name" value="WH_DNA-bd_sf"/>
</dbReference>
<dbReference type="EMBL" id="SMAA01000010">
    <property type="protein sequence ID" value="TCS78379.1"/>
    <property type="molecule type" value="Genomic_DNA"/>
</dbReference>